<comment type="caution">
    <text evidence="3">The sequence shown here is derived from an EMBL/GenBank/DDBJ whole genome shotgun (WGS) entry which is preliminary data.</text>
</comment>
<evidence type="ECO:0000259" key="2">
    <source>
        <dbReference type="Pfam" id="PF07282"/>
    </source>
</evidence>
<dbReference type="InterPro" id="IPR010095">
    <property type="entry name" value="Cas12f1-like_TNB"/>
</dbReference>
<dbReference type="Pfam" id="PF07282">
    <property type="entry name" value="Cas12f1-like_TNB"/>
    <property type="match status" value="1"/>
</dbReference>
<evidence type="ECO:0000313" key="4">
    <source>
        <dbReference type="Proteomes" id="UP000660380"/>
    </source>
</evidence>
<keyword evidence="1" id="KW-0238">DNA-binding</keyword>
<sequence length="488" mass="55587">MKRKLKGQVTVTRIAILGTAKLNKWKEKELDTIAFRLGKLRSDLWNEFGSLKAWGISKFDIDKQLRGCSYKYQLPAKLWEATLYDVIDDIHLVQAACVEKVMNALGQSYQSFQAKKELLQLTLESREWLNHPLLCTLVRRFWYRGHTKVANQIVLKAFDTQTDSRDVVWLKFGGLVNGKTLKLPTTLPHKVKCQLRLIKRSGRWEIHYTTDIQKADKKTEGLVIGCDRGYTEVYTTSSNDGARFLGKNFGAIQTKETDYRTEKLIKRNKLLAVANKATLKGDSARADRIKRNNLGKIKWIARENSFKGQIKTIVFTATHALMLNAITVAYEDLTEQIKSKKPMKKRMKRNVCSWCKGIVVDALKQVSTRVGCTVKSVNCAYTSQLDSRFGTLTGTRSGDKFTGHDGVVMHSDTNAADNILVRMGDVEIPRYLKHSSVKVILQDRTQKFLDTFIPCRDEVFEAITGTDKPQTLEPKRQRTRLGQSESEL</sequence>
<dbReference type="RefSeq" id="WP_051503023.1">
    <property type="nucleotide sequence ID" value="NZ_JACJTA010000001.1"/>
</dbReference>
<gene>
    <name evidence="3" type="ORF">H6G81_00865</name>
</gene>
<organism evidence="3 4">
    <name type="scientific">Scytonema hofmannii FACHB-248</name>
    <dbReference type="NCBI Taxonomy" id="1842502"/>
    <lineage>
        <taxon>Bacteria</taxon>
        <taxon>Bacillati</taxon>
        <taxon>Cyanobacteriota</taxon>
        <taxon>Cyanophyceae</taxon>
        <taxon>Nostocales</taxon>
        <taxon>Scytonemataceae</taxon>
        <taxon>Scytonema</taxon>
    </lineage>
</organism>
<feature type="domain" description="Cas12f1-like TNB" evidence="2">
    <location>
        <begin position="361"/>
        <end position="419"/>
    </location>
</feature>
<dbReference type="Proteomes" id="UP000660380">
    <property type="component" value="Unassembled WGS sequence"/>
</dbReference>
<evidence type="ECO:0000256" key="1">
    <source>
        <dbReference type="ARBA" id="ARBA00023125"/>
    </source>
</evidence>
<dbReference type="EMBL" id="JACJTA010000001">
    <property type="protein sequence ID" value="MBD2603107.1"/>
    <property type="molecule type" value="Genomic_DNA"/>
</dbReference>
<keyword evidence="4" id="KW-1185">Reference proteome</keyword>
<protein>
    <submittedName>
        <fullName evidence="3">Addiction module component</fullName>
    </submittedName>
</protein>
<accession>A0ABR8GIA5</accession>
<proteinExistence type="predicted"/>
<evidence type="ECO:0000313" key="3">
    <source>
        <dbReference type="EMBL" id="MBD2603107.1"/>
    </source>
</evidence>
<name>A0ABR8GIA5_9CYAN</name>
<reference evidence="3 4" key="1">
    <citation type="journal article" date="2020" name="ISME J.">
        <title>Comparative genomics reveals insights into cyanobacterial evolution and habitat adaptation.</title>
        <authorList>
            <person name="Chen M.Y."/>
            <person name="Teng W.K."/>
            <person name="Zhao L."/>
            <person name="Hu C.X."/>
            <person name="Zhou Y.K."/>
            <person name="Han B.P."/>
            <person name="Song L.R."/>
            <person name="Shu W.S."/>
        </authorList>
    </citation>
    <scope>NUCLEOTIDE SEQUENCE [LARGE SCALE GENOMIC DNA]</scope>
    <source>
        <strain evidence="3 4">FACHB-248</strain>
    </source>
</reference>